<dbReference type="PANTHER" id="PTHR43394:SF18">
    <property type="entry name" value="ABC TRANSPORTER B FAMILY MEMBER 11-LIKE"/>
    <property type="match status" value="1"/>
</dbReference>
<gene>
    <name evidence="16" type="ORF">ElyMa_000036500</name>
</gene>
<keyword evidence="4 13" id="KW-0812">Transmembrane</keyword>
<dbReference type="GO" id="GO:0005743">
    <property type="term" value="C:mitochondrial inner membrane"/>
    <property type="evidence" value="ECO:0007669"/>
    <property type="project" value="TreeGrafter"/>
</dbReference>
<keyword evidence="17" id="KW-1185">Reference proteome</keyword>
<dbReference type="InterPro" id="IPR003593">
    <property type="entry name" value="AAA+_ATPase"/>
</dbReference>
<feature type="compositionally biased region" description="Basic and acidic residues" evidence="12">
    <location>
        <begin position="25"/>
        <end position="41"/>
    </location>
</feature>
<dbReference type="InterPro" id="IPR039421">
    <property type="entry name" value="Type_1_exporter"/>
</dbReference>
<dbReference type="Pfam" id="PF00005">
    <property type="entry name" value="ABC_tran"/>
    <property type="match status" value="2"/>
</dbReference>
<dbReference type="InterPro" id="IPR011527">
    <property type="entry name" value="ABC1_TM_dom"/>
</dbReference>
<comment type="similarity">
    <text evidence="2">Belongs to the ABC transporter superfamily. ABCB family. Multidrug resistance exporter (TC 3.A.1.201) subfamily.</text>
</comment>
<evidence type="ECO:0000256" key="7">
    <source>
        <dbReference type="ARBA" id="ARBA00022840"/>
    </source>
</evidence>
<keyword evidence="7" id="KW-0067">ATP-binding</keyword>
<dbReference type="GO" id="GO:0005524">
    <property type="term" value="F:ATP binding"/>
    <property type="evidence" value="ECO:0007669"/>
    <property type="project" value="UniProtKB-KW"/>
</dbReference>
<evidence type="ECO:0000256" key="11">
    <source>
        <dbReference type="ARBA" id="ARBA00023180"/>
    </source>
</evidence>
<dbReference type="Gene3D" id="1.20.1560.10">
    <property type="entry name" value="ABC transporter type 1, transmembrane domain"/>
    <property type="match status" value="2"/>
</dbReference>
<evidence type="ECO:0000256" key="5">
    <source>
        <dbReference type="ARBA" id="ARBA00022737"/>
    </source>
</evidence>
<feature type="transmembrane region" description="Helical" evidence="13">
    <location>
        <begin position="528"/>
        <end position="548"/>
    </location>
</feature>
<sequence length="1053" mass="116184">MSSGVDERMNRQDQNGDAVPGPKPKKSDDKEHLINDREPPPKYDSSGPGAEAEESSDAKEEEAGPRVSTLQLVIGGLIVALATFGQVFLFVYTAERQVIRMRLAFYRNIMRQEMAWFDANSCGEMTVKLTDDISRIHDAIGDKLGTAVQYLTASIFGFVIIFYYGWELALVMQIGAPFLILAFALMGVVFTNMSALERQAYAKAGGVAEEVFSSIRTVHAFNGQEKECKRYLETLKEAKEYGIKKSLASGLGQGASWGICIATLALGFWYGGKLIRDGDYEVHEMMAVFMVALVGCQCLGLSLPFVMTVNNGRGAAHGVYTIIDRLSAIDSASDEGLRPDTLTGNIALKGVHFTYPTRADVKILKGLDMTVSAGQTVALVGQSGCGKSTVIQLLQRFYDPDAGQVCLDGVDLRDINIRWLRQNVGIVGNKDGDMKNDAQKKTKEIENTEGGKDRRKSSAKLLHIDKMTPAPNTFLRIVKLNKPEWIFVFFGSIGGFCNGAMQPAWALVLAEAIEVYSHESKSYQKDKMNDLCLLSVAIGFTMFVSFTFQEYMFGISGESLTMRIRGMLFKAMARQNIGWFDEPEHETGTLSSHLAMEASLVQGAVKTSFAYTLVVMGNLGVGLIVSFIYSWQMALILLLFVPIIVVGYVLITKLLSGADNEGMEILEELSQDAMESIDNIRTVAALTKEQTIYDIFYDKLWSPFKKHMRSKIWMSLVASFTQGLSQWTFGLSFYVGSRLLKSDDVSYGDIFRVMGCLIFSTTQLGRSVAFAPDFSKARNAAAYIFHLHDKTPPIDAYSKEGNKPAPGTFKATVRFEGIHFRYPMRPDVKILNGLDLSVEPGQTLALVGESGCGKSTTVQLVERFYDPEGGQVRFDKYRLKDLNIEWLRAQIGLVSQEPILFDQSIAENIAYGDNSRTVSMDEIIQAAKSANIHNFVQSLPAGYDTNVGSKGTQLSGGQKQRVAIARALIRNPKILLLDEATSALDTESEKVVQEALDKARAGRTCITIAHRLTTIKDADKIAVFKGGVVHEIGTHDTLMAKQGLYFKLQRAQH</sequence>
<evidence type="ECO:0000256" key="13">
    <source>
        <dbReference type="SAM" id="Phobius"/>
    </source>
</evidence>
<feature type="transmembrane region" description="Helical" evidence="13">
    <location>
        <begin position="72"/>
        <end position="92"/>
    </location>
</feature>
<protein>
    <submittedName>
        <fullName evidence="16">Multidrug resistance protein 1</fullName>
    </submittedName>
</protein>
<feature type="domain" description="ABC transporter" evidence="14">
    <location>
        <begin position="346"/>
        <end position="596"/>
    </location>
</feature>
<evidence type="ECO:0000256" key="12">
    <source>
        <dbReference type="SAM" id="MobiDB-lite"/>
    </source>
</evidence>
<evidence type="ECO:0000256" key="8">
    <source>
        <dbReference type="ARBA" id="ARBA00022967"/>
    </source>
</evidence>
<evidence type="ECO:0000256" key="4">
    <source>
        <dbReference type="ARBA" id="ARBA00022692"/>
    </source>
</evidence>
<dbReference type="CDD" id="cd03249">
    <property type="entry name" value="ABC_MTABC3_MDL1_MDL2"/>
    <property type="match status" value="1"/>
</dbReference>
<keyword evidence="6" id="KW-0547">Nucleotide-binding</keyword>
<feature type="transmembrane region" description="Helical" evidence="13">
    <location>
        <begin position="286"/>
        <end position="306"/>
    </location>
</feature>
<dbReference type="Gene3D" id="3.40.50.300">
    <property type="entry name" value="P-loop containing nucleotide triphosphate hydrolases"/>
    <property type="match status" value="2"/>
</dbReference>
<comment type="caution">
    <text evidence="16">The sequence shown here is derived from an EMBL/GenBank/DDBJ whole genome shotgun (WGS) entry which is preliminary data.</text>
</comment>
<dbReference type="EMBL" id="BMAT01000051">
    <property type="protein sequence ID" value="GFR58639.1"/>
    <property type="molecule type" value="Genomic_DNA"/>
</dbReference>
<evidence type="ECO:0000313" key="17">
    <source>
        <dbReference type="Proteomes" id="UP000762676"/>
    </source>
</evidence>
<accession>A0AAV4ECV7</accession>
<dbReference type="CDD" id="cd18577">
    <property type="entry name" value="ABC_6TM_Pgp_ABCB1_D1_like"/>
    <property type="match status" value="1"/>
</dbReference>
<feature type="transmembrane region" description="Helical" evidence="13">
    <location>
        <begin position="254"/>
        <end position="271"/>
    </location>
</feature>
<feature type="compositionally biased region" description="Basic and acidic residues" evidence="12">
    <location>
        <begin position="1"/>
        <end position="11"/>
    </location>
</feature>
<keyword evidence="9 13" id="KW-1133">Transmembrane helix</keyword>
<evidence type="ECO:0000259" key="14">
    <source>
        <dbReference type="PROSITE" id="PS50893"/>
    </source>
</evidence>
<dbReference type="AlphaFoldDB" id="A0AAV4ECV7"/>
<comment type="subcellular location">
    <subcellularLocation>
        <location evidence="1">Membrane</location>
        <topology evidence="1">Multi-pass membrane protein</topology>
    </subcellularLocation>
</comment>
<dbReference type="InterPro" id="IPR036640">
    <property type="entry name" value="ABC1_TM_sf"/>
</dbReference>
<name>A0AAV4ECV7_9GAST</name>
<feature type="transmembrane region" description="Helical" evidence="13">
    <location>
        <begin position="635"/>
        <end position="655"/>
    </location>
</feature>
<evidence type="ECO:0000256" key="3">
    <source>
        <dbReference type="ARBA" id="ARBA00022448"/>
    </source>
</evidence>
<feature type="domain" description="ABC transporter" evidence="14">
    <location>
        <begin position="813"/>
        <end position="1051"/>
    </location>
</feature>
<dbReference type="SMART" id="SM00382">
    <property type="entry name" value="AAA"/>
    <property type="match status" value="2"/>
</dbReference>
<dbReference type="Pfam" id="PF00664">
    <property type="entry name" value="ABC_membrane"/>
    <property type="match status" value="2"/>
</dbReference>
<dbReference type="GO" id="GO:0090374">
    <property type="term" value="P:oligopeptide export from mitochondrion"/>
    <property type="evidence" value="ECO:0007669"/>
    <property type="project" value="TreeGrafter"/>
</dbReference>
<feature type="transmembrane region" description="Helical" evidence="13">
    <location>
        <begin position="144"/>
        <end position="164"/>
    </location>
</feature>
<dbReference type="SUPFAM" id="SSF90123">
    <property type="entry name" value="ABC transporter transmembrane region"/>
    <property type="match status" value="2"/>
</dbReference>
<dbReference type="InterPro" id="IPR017871">
    <property type="entry name" value="ABC_transporter-like_CS"/>
</dbReference>
<dbReference type="FunFam" id="3.40.50.300:FF:000479">
    <property type="entry name" value="Multidrug resistance protein 1A"/>
    <property type="match status" value="1"/>
</dbReference>
<dbReference type="PROSITE" id="PS00211">
    <property type="entry name" value="ABC_TRANSPORTER_1"/>
    <property type="match status" value="1"/>
</dbReference>
<evidence type="ECO:0000256" key="10">
    <source>
        <dbReference type="ARBA" id="ARBA00023136"/>
    </source>
</evidence>
<feature type="transmembrane region" description="Helical" evidence="13">
    <location>
        <begin position="170"/>
        <end position="190"/>
    </location>
</feature>
<evidence type="ECO:0000313" key="16">
    <source>
        <dbReference type="EMBL" id="GFR58639.1"/>
    </source>
</evidence>
<dbReference type="CDD" id="cd18578">
    <property type="entry name" value="ABC_6TM_Pgp_ABCB1_D2_like"/>
    <property type="match status" value="1"/>
</dbReference>
<feature type="domain" description="ABC transmembrane type-1" evidence="15">
    <location>
        <begin position="489"/>
        <end position="776"/>
    </location>
</feature>
<dbReference type="InterPro" id="IPR027417">
    <property type="entry name" value="P-loop_NTPase"/>
</dbReference>
<dbReference type="PANTHER" id="PTHR43394">
    <property type="entry name" value="ATP-DEPENDENT PERMEASE MDL1, MITOCHONDRIAL"/>
    <property type="match status" value="1"/>
</dbReference>
<keyword evidence="5" id="KW-0677">Repeat</keyword>
<keyword evidence="3" id="KW-0813">Transport</keyword>
<keyword evidence="8" id="KW-1278">Translocase</keyword>
<reference evidence="16 17" key="1">
    <citation type="journal article" date="2021" name="Elife">
        <title>Chloroplast acquisition without the gene transfer in kleptoplastic sea slugs, Plakobranchus ocellatus.</title>
        <authorList>
            <person name="Maeda T."/>
            <person name="Takahashi S."/>
            <person name="Yoshida T."/>
            <person name="Shimamura S."/>
            <person name="Takaki Y."/>
            <person name="Nagai Y."/>
            <person name="Toyoda A."/>
            <person name="Suzuki Y."/>
            <person name="Arimoto A."/>
            <person name="Ishii H."/>
            <person name="Satoh N."/>
            <person name="Nishiyama T."/>
            <person name="Hasebe M."/>
            <person name="Maruyama T."/>
            <person name="Minagawa J."/>
            <person name="Obokata J."/>
            <person name="Shigenobu S."/>
        </authorList>
    </citation>
    <scope>NUCLEOTIDE SEQUENCE [LARGE SCALE GENOMIC DNA]</scope>
</reference>
<proteinExistence type="inferred from homology"/>
<dbReference type="GO" id="GO:0016887">
    <property type="term" value="F:ATP hydrolysis activity"/>
    <property type="evidence" value="ECO:0007669"/>
    <property type="project" value="InterPro"/>
</dbReference>
<evidence type="ECO:0000256" key="1">
    <source>
        <dbReference type="ARBA" id="ARBA00004141"/>
    </source>
</evidence>
<keyword evidence="10 13" id="KW-0472">Membrane</keyword>
<evidence type="ECO:0000259" key="15">
    <source>
        <dbReference type="PROSITE" id="PS50929"/>
    </source>
</evidence>
<dbReference type="GO" id="GO:0015421">
    <property type="term" value="F:ABC-type oligopeptide transporter activity"/>
    <property type="evidence" value="ECO:0007669"/>
    <property type="project" value="TreeGrafter"/>
</dbReference>
<evidence type="ECO:0000256" key="2">
    <source>
        <dbReference type="ARBA" id="ARBA00007577"/>
    </source>
</evidence>
<dbReference type="PROSITE" id="PS50929">
    <property type="entry name" value="ABC_TM1F"/>
    <property type="match status" value="2"/>
</dbReference>
<dbReference type="FunFam" id="1.20.1560.10:FF:000009">
    <property type="entry name" value="ABC transporter B family member 1"/>
    <property type="match status" value="1"/>
</dbReference>
<evidence type="ECO:0000256" key="9">
    <source>
        <dbReference type="ARBA" id="ARBA00022989"/>
    </source>
</evidence>
<dbReference type="SUPFAM" id="SSF52540">
    <property type="entry name" value="P-loop containing nucleoside triphosphate hydrolases"/>
    <property type="match status" value="2"/>
</dbReference>
<feature type="region of interest" description="Disordered" evidence="12">
    <location>
        <begin position="1"/>
        <end position="63"/>
    </location>
</feature>
<dbReference type="Proteomes" id="UP000762676">
    <property type="component" value="Unassembled WGS sequence"/>
</dbReference>
<feature type="transmembrane region" description="Helical" evidence="13">
    <location>
        <begin position="609"/>
        <end position="629"/>
    </location>
</feature>
<organism evidence="16 17">
    <name type="scientific">Elysia marginata</name>
    <dbReference type="NCBI Taxonomy" id="1093978"/>
    <lineage>
        <taxon>Eukaryota</taxon>
        <taxon>Metazoa</taxon>
        <taxon>Spiralia</taxon>
        <taxon>Lophotrochozoa</taxon>
        <taxon>Mollusca</taxon>
        <taxon>Gastropoda</taxon>
        <taxon>Heterobranchia</taxon>
        <taxon>Euthyneura</taxon>
        <taxon>Panpulmonata</taxon>
        <taxon>Sacoglossa</taxon>
        <taxon>Placobranchoidea</taxon>
        <taxon>Plakobranchidae</taxon>
        <taxon>Elysia</taxon>
    </lineage>
</organism>
<feature type="domain" description="ABC transmembrane type-1" evidence="15">
    <location>
        <begin position="72"/>
        <end position="311"/>
    </location>
</feature>
<dbReference type="InterPro" id="IPR003439">
    <property type="entry name" value="ABC_transporter-like_ATP-bd"/>
</dbReference>
<evidence type="ECO:0000256" key="6">
    <source>
        <dbReference type="ARBA" id="ARBA00022741"/>
    </source>
</evidence>
<dbReference type="PROSITE" id="PS50893">
    <property type="entry name" value="ABC_TRANSPORTER_2"/>
    <property type="match status" value="2"/>
</dbReference>
<keyword evidence="11" id="KW-0325">Glycoprotein</keyword>